<dbReference type="PRINTS" id="PR00364">
    <property type="entry name" value="DISEASERSIST"/>
</dbReference>
<dbReference type="GO" id="GO:0006952">
    <property type="term" value="P:defense response"/>
    <property type="evidence" value="ECO:0007669"/>
    <property type="project" value="UniProtKB-KW"/>
</dbReference>
<dbReference type="Gene3D" id="3.80.10.10">
    <property type="entry name" value="Ribonuclease Inhibitor"/>
    <property type="match status" value="3"/>
</dbReference>
<dbReference type="InterPro" id="IPR036388">
    <property type="entry name" value="WH-like_DNA-bd_sf"/>
</dbReference>
<feature type="domain" description="Disease resistance R13L4/SHOC-2-like LRR" evidence="8">
    <location>
        <begin position="977"/>
        <end position="1092"/>
    </location>
</feature>
<evidence type="ECO:0000256" key="4">
    <source>
        <dbReference type="ARBA" id="ARBA00022840"/>
    </source>
</evidence>
<dbReference type="SUPFAM" id="SSF52058">
    <property type="entry name" value="L domain-like"/>
    <property type="match status" value="1"/>
</dbReference>
<gene>
    <name evidence="10" type="primary">LOC110775091</name>
</gene>
<sequence length="1121" mass="128085">MAESIISGVVVKLLEYMSHSTVNALTPYLGGRRKLKELNRTMKLIQARLLDAERRGEGENEALVKQWLNRLKIIIYRLEDLFEEVAMADKENERIPAGKMTKHLFMAFMLCSSSNPVIINKKIAREAKVVIGELEAIRSDMSTLNLRVLSFEERVINSMNGRETSSFISEEEVIGRDGDKTVIVQMLLDADHVEAASVSIIPIVGIGGLGKTTLAQLAYNDKDVQKHFELKGWACVSGISSVEELSRKILIAVSLVTDEDDYQQLNMDQLQSCLREVVDDKRYLLVLDDVWDEDRERWLVLRRLLFGGKRGSKIIVTSRSGVVAQNLGTVQPYELGGLLEDESWALFKSLAFKEGQQKRNPRVTTIGKEIVKKCANVPLAIRTIAGLLYSKDTEQEWECFKDSELRMIEQNDNSVMSTLKLSYDHLPSHLKQCFAYCSLFPKDYEIDKQCLIYLWMAQGFIRSSTGNETPEDIGHAYFMELLRRSFFQDVIRNEYDDVISCKMHSLMNDLARNMASDDCLLIERPNQQITNTDCIFHLSLNAGSAPLELFAAKTMRSLLVLSDSVLQKTDKMFSSMRCLRSLDLFNASCKSLPNSIEELKHLRYVRLGSSLESLPYGITKLKNLCTLDIKRCYKLKELPRGFNKLIKLRNLHNGERLIDMPSCFGELTSLRALDIFIVGESNGLDALARLNNLAGELKICYVKHRQKAVSEARAANLKDKKMTNLFVKWSSSYVEHDVYADVEEDVLKWLQPPPSVKRLKVWGWKGVQFPRWGMNEFPYLVYISIRSCHRCNHLPSFSRLPHLRFLRLCDLSVLEYIESGGDDNSIRSSSAEKYFPSLESLMLLDLPELKGWSRLEEHQNSLMQRLYFPCVSELWIEGCSKLMWVPVVPRLESLDANEIHGKLLKDLLSAEESALFTMKWLNIHSVQELVSLSINLFTGKALLISECQELIHLVAESPTFLHRLVIEECCRLTDISSALLHLSVLKELEIRHCEELDFGYNSIKSTAWHGLKSLCSLELWDIPKIEMLPEEVGSLTVLQRLKIVSLANLRALPEWIGNLSQLRVLEIRECPKIVVLPESFHRLTSLQELRISLCPELQRRCEFPDGENWPLIQHIPDISVV</sequence>
<dbReference type="GeneID" id="110775091"/>
<keyword evidence="9" id="KW-1185">Reference proteome</keyword>
<keyword evidence="3" id="KW-0611">Plant defense</keyword>
<dbReference type="InterPro" id="IPR058922">
    <property type="entry name" value="WHD_DRP"/>
</dbReference>
<dbReference type="PANTHER" id="PTHR36766">
    <property type="entry name" value="PLANT BROAD-SPECTRUM MILDEW RESISTANCE PROTEIN RPW8"/>
    <property type="match status" value="1"/>
</dbReference>
<dbReference type="Pfam" id="PF18052">
    <property type="entry name" value="Rx_N"/>
    <property type="match status" value="1"/>
</dbReference>
<feature type="domain" description="NB-ARC" evidence="5">
    <location>
        <begin position="193"/>
        <end position="354"/>
    </location>
</feature>
<dbReference type="KEGG" id="soe:110775091"/>
<dbReference type="Proteomes" id="UP000813463">
    <property type="component" value="Chromosome 5"/>
</dbReference>
<keyword evidence="4" id="KW-0067">ATP-binding</keyword>
<organism evidence="9 10">
    <name type="scientific">Spinacia oleracea</name>
    <name type="common">Spinach</name>
    <dbReference type="NCBI Taxonomy" id="3562"/>
    <lineage>
        <taxon>Eukaryota</taxon>
        <taxon>Viridiplantae</taxon>
        <taxon>Streptophyta</taxon>
        <taxon>Embryophyta</taxon>
        <taxon>Tracheophyta</taxon>
        <taxon>Spermatophyta</taxon>
        <taxon>Magnoliopsida</taxon>
        <taxon>eudicotyledons</taxon>
        <taxon>Gunneridae</taxon>
        <taxon>Pentapetalae</taxon>
        <taxon>Caryophyllales</taxon>
        <taxon>Chenopodiaceae</taxon>
        <taxon>Chenopodioideae</taxon>
        <taxon>Anserineae</taxon>
        <taxon>Spinacia</taxon>
    </lineage>
</organism>
<dbReference type="GO" id="GO:0051707">
    <property type="term" value="P:response to other organism"/>
    <property type="evidence" value="ECO:0007669"/>
    <property type="project" value="UniProtKB-ARBA"/>
</dbReference>
<feature type="domain" description="Disease resistance R13L4/SHOC-2-like LRR" evidence="8">
    <location>
        <begin position="555"/>
        <end position="843"/>
    </location>
</feature>
<feature type="domain" description="Disease resistance N-terminal" evidence="6">
    <location>
        <begin position="9"/>
        <end position="93"/>
    </location>
</feature>
<dbReference type="Gene3D" id="1.10.10.10">
    <property type="entry name" value="Winged helix-like DNA-binding domain superfamily/Winged helix DNA-binding domain"/>
    <property type="match status" value="1"/>
</dbReference>
<name>A0A9R0HR63_SPIOL</name>
<dbReference type="Pfam" id="PF00931">
    <property type="entry name" value="NB-ARC"/>
    <property type="match status" value="1"/>
</dbReference>
<accession>A0A9R0HR63</accession>
<evidence type="ECO:0000259" key="7">
    <source>
        <dbReference type="Pfam" id="PF23559"/>
    </source>
</evidence>
<reference evidence="9" key="1">
    <citation type="journal article" date="2021" name="Nat. Commun.">
        <title>Genomic analyses provide insights into spinach domestication and the genetic basis of agronomic traits.</title>
        <authorList>
            <person name="Cai X."/>
            <person name="Sun X."/>
            <person name="Xu C."/>
            <person name="Sun H."/>
            <person name="Wang X."/>
            <person name="Ge C."/>
            <person name="Zhang Z."/>
            <person name="Wang Q."/>
            <person name="Fei Z."/>
            <person name="Jiao C."/>
            <person name="Wang Q."/>
        </authorList>
    </citation>
    <scope>NUCLEOTIDE SEQUENCE [LARGE SCALE GENOMIC DNA]</scope>
    <source>
        <strain evidence="9">cv. Varoflay</strain>
    </source>
</reference>
<dbReference type="Gene3D" id="3.40.50.300">
    <property type="entry name" value="P-loop containing nucleotide triphosphate hydrolases"/>
    <property type="match status" value="1"/>
</dbReference>
<evidence type="ECO:0000259" key="6">
    <source>
        <dbReference type="Pfam" id="PF18052"/>
    </source>
</evidence>
<dbReference type="InterPro" id="IPR055414">
    <property type="entry name" value="LRR_R13L4/SHOC2-like"/>
</dbReference>
<feature type="domain" description="Disease resistance protein winged helix" evidence="7">
    <location>
        <begin position="439"/>
        <end position="511"/>
    </location>
</feature>
<dbReference type="GO" id="GO:0005524">
    <property type="term" value="F:ATP binding"/>
    <property type="evidence" value="ECO:0007669"/>
    <property type="project" value="UniProtKB-KW"/>
</dbReference>
<evidence type="ECO:0000256" key="3">
    <source>
        <dbReference type="ARBA" id="ARBA00022821"/>
    </source>
</evidence>
<dbReference type="PANTHER" id="PTHR36766:SF69">
    <property type="entry name" value="DISEASE RESISTANCE PROTEIN RGA2-LIKE"/>
    <property type="match status" value="1"/>
</dbReference>
<reference evidence="10" key="2">
    <citation type="submission" date="2025-08" db="UniProtKB">
        <authorList>
            <consortium name="RefSeq"/>
        </authorList>
    </citation>
    <scope>IDENTIFICATION</scope>
    <source>
        <tissue evidence="10">Leaf</tissue>
    </source>
</reference>
<dbReference type="InterPro" id="IPR032675">
    <property type="entry name" value="LRR_dom_sf"/>
</dbReference>
<dbReference type="Pfam" id="PF23598">
    <property type="entry name" value="LRR_14"/>
    <property type="match status" value="2"/>
</dbReference>
<dbReference type="GO" id="GO:0043531">
    <property type="term" value="F:ADP binding"/>
    <property type="evidence" value="ECO:0007669"/>
    <property type="project" value="InterPro"/>
</dbReference>
<keyword evidence="2" id="KW-0547">Nucleotide-binding</keyword>
<dbReference type="InterPro" id="IPR002182">
    <property type="entry name" value="NB-ARC"/>
</dbReference>
<dbReference type="InterPro" id="IPR027417">
    <property type="entry name" value="P-loop_NTPase"/>
</dbReference>
<dbReference type="Gene3D" id="1.10.8.430">
    <property type="entry name" value="Helical domain of apoptotic protease-activating factors"/>
    <property type="match status" value="1"/>
</dbReference>
<dbReference type="AlphaFoldDB" id="A0A9R0HR63"/>
<evidence type="ECO:0000313" key="10">
    <source>
        <dbReference type="RefSeq" id="XP_021835386.2"/>
    </source>
</evidence>
<dbReference type="RefSeq" id="XP_021835386.2">
    <property type="nucleotide sequence ID" value="XM_021979694.2"/>
</dbReference>
<evidence type="ECO:0000256" key="2">
    <source>
        <dbReference type="ARBA" id="ARBA00022741"/>
    </source>
</evidence>
<dbReference type="SUPFAM" id="SSF52047">
    <property type="entry name" value="RNI-like"/>
    <property type="match status" value="1"/>
</dbReference>
<dbReference type="Gene3D" id="1.20.5.4130">
    <property type="match status" value="1"/>
</dbReference>
<protein>
    <submittedName>
        <fullName evidence="10">Disease resistance protein RGA2 isoform X1</fullName>
    </submittedName>
</protein>
<evidence type="ECO:0000259" key="8">
    <source>
        <dbReference type="Pfam" id="PF23598"/>
    </source>
</evidence>
<evidence type="ECO:0000256" key="1">
    <source>
        <dbReference type="ARBA" id="ARBA00022737"/>
    </source>
</evidence>
<proteinExistence type="predicted"/>
<dbReference type="Pfam" id="PF23559">
    <property type="entry name" value="WHD_DRP"/>
    <property type="match status" value="1"/>
</dbReference>
<dbReference type="SUPFAM" id="SSF52540">
    <property type="entry name" value="P-loop containing nucleoside triphosphate hydrolases"/>
    <property type="match status" value="1"/>
</dbReference>
<dbReference type="InterPro" id="IPR042197">
    <property type="entry name" value="Apaf_helical"/>
</dbReference>
<evidence type="ECO:0000313" key="9">
    <source>
        <dbReference type="Proteomes" id="UP000813463"/>
    </source>
</evidence>
<dbReference type="InterPro" id="IPR041118">
    <property type="entry name" value="Rx_N"/>
</dbReference>
<keyword evidence="1" id="KW-0677">Repeat</keyword>
<evidence type="ECO:0000259" key="5">
    <source>
        <dbReference type="Pfam" id="PF00931"/>
    </source>
</evidence>